<evidence type="ECO:0000259" key="2">
    <source>
        <dbReference type="Pfam" id="PF19304"/>
    </source>
</evidence>
<protein>
    <submittedName>
        <fullName evidence="3">D-3-phosphoglycerate dehydrogenase-like</fullName>
    </submittedName>
</protein>
<accession>A0A6A7FPY2</accession>
<name>A0A6A7FPY2_9CRUS</name>
<dbReference type="EMBL" id="IACT01000719">
    <property type="protein sequence ID" value="LAC20105.1"/>
    <property type="molecule type" value="mRNA"/>
</dbReference>
<dbReference type="GO" id="GO:0051287">
    <property type="term" value="F:NAD binding"/>
    <property type="evidence" value="ECO:0007669"/>
    <property type="project" value="InterPro"/>
</dbReference>
<dbReference type="Pfam" id="PF19304">
    <property type="entry name" value="PGDH_inter"/>
    <property type="match status" value="1"/>
</dbReference>
<dbReference type="AlphaFoldDB" id="A0A6A7FPY2"/>
<dbReference type="InterPro" id="IPR036291">
    <property type="entry name" value="NAD(P)-bd_dom_sf"/>
</dbReference>
<dbReference type="SUPFAM" id="SSF51735">
    <property type="entry name" value="NAD(P)-binding Rossmann-fold domains"/>
    <property type="match status" value="1"/>
</dbReference>
<dbReference type="SUPFAM" id="SSF143548">
    <property type="entry name" value="Serine metabolism enzymes domain"/>
    <property type="match status" value="1"/>
</dbReference>
<dbReference type="InterPro" id="IPR006140">
    <property type="entry name" value="D-isomer_DH_NAD-bd"/>
</dbReference>
<dbReference type="PANTHER" id="PTHR42938:SF22">
    <property type="entry name" value="D-3-PHOSPHOGLYCERATE DEHYDROGENASE"/>
    <property type="match status" value="1"/>
</dbReference>
<sequence>MQYCKPGVKIINVARGGIVDEAALLVALESGRCGGAGIDVFTSEPPTDLSLCRHPKVVCTPHLGASTIEAQERVALEIAEQIVTGNAGGPLTGLVNAQALAACGTPAALPWLTLATSLGQVASAVLAPSKSTTVTIQCYGDDVSPLARAVGPAVVVGILKAAGHSSANLVNFATLASDNNITFQNSTSSERPSLLATAITQCLLVTVTTSAGSTSVMGSVSNGRAVLYAIQDCMWESGLPLSCTLLLFRASSGSPDTTLLGLGTAVAGKGGRLLSLVSSGQGSSEQYYAIRMTGDVIIPEAPAGAEFLAKLIFS</sequence>
<dbReference type="Gene3D" id="3.40.50.720">
    <property type="entry name" value="NAD(P)-binding Rossmann-like Domain"/>
    <property type="match status" value="2"/>
</dbReference>
<reference evidence="3" key="1">
    <citation type="submission" date="2017-11" db="EMBL/GenBank/DDBJ databases">
        <title>The sensing device of the deep-sea amphipod.</title>
        <authorList>
            <person name="Kobayashi H."/>
            <person name="Nagahama T."/>
            <person name="Arai W."/>
            <person name="Sasagawa Y."/>
            <person name="Umeda M."/>
            <person name="Hayashi T."/>
            <person name="Nikaido I."/>
            <person name="Watanabe H."/>
            <person name="Oguri K."/>
            <person name="Kitazato H."/>
            <person name="Fujioka K."/>
            <person name="Kido Y."/>
            <person name="Takami H."/>
        </authorList>
    </citation>
    <scope>NUCLEOTIDE SEQUENCE</scope>
    <source>
        <tissue evidence="3">Whole body</tissue>
    </source>
</reference>
<dbReference type="PANTHER" id="PTHR42938">
    <property type="entry name" value="FORMATE DEHYDROGENASE 1"/>
    <property type="match status" value="1"/>
</dbReference>
<dbReference type="GO" id="GO:0004617">
    <property type="term" value="F:phosphoglycerate dehydrogenase activity"/>
    <property type="evidence" value="ECO:0007669"/>
    <property type="project" value="TreeGrafter"/>
</dbReference>
<feature type="domain" description="D-isomer specific 2-hydroxyacid dehydrogenase NAD-binding" evidence="1">
    <location>
        <begin position="2"/>
        <end position="64"/>
    </location>
</feature>
<feature type="domain" description="D-3-phosphoglycerate dehydrogenase ASB" evidence="2">
    <location>
        <begin position="110"/>
        <end position="223"/>
    </location>
</feature>
<evidence type="ECO:0000259" key="1">
    <source>
        <dbReference type="Pfam" id="PF02826"/>
    </source>
</evidence>
<dbReference type="Gene3D" id="3.30.1330.90">
    <property type="entry name" value="D-3-phosphoglycerate dehydrogenase, domain 3"/>
    <property type="match status" value="1"/>
</dbReference>
<evidence type="ECO:0000313" key="3">
    <source>
        <dbReference type="EMBL" id="LAC20105.1"/>
    </source>
</evidence>
<dbReference type="Pfam" id="PF02826">
    <property type="entry name" value="2-Hacid_dh_C"/>
    <property type="match status" value="1"/>
</dbReference>
<proteinExistence type="evidence at transcript level"/>
<dbReference type="InterPro" id="IPR045626">
    <property type="entry name" value="PGDH_ASB_dom"/>
</dbReference>
<dbReference type="InterPro" id="IPR029009">
    <property type="entry name" value="ASB_dom_sf"/>
</dbReference>
<organism evidence="3">
    <name type="scientific">Hirondellea gigas</name>
    <dbReference type="NCBI Taxonomy" id="1518452"/>
    <lineage>
        <taxon>Eukaryota</taxon>
        <taxon>Metazoa</taxon>
        <taxon>Ecdysozoa</taxon>
        <taxon>Arthropoda</taxon>
        <taxon>Crustacea</taxon>
        <taxon>Multicrustacea</taxon>
        <taxon>Malacostraca</taxon>
        <taxon>Eumalacostraca</taxon>
        <taxon>Peracarida</taxon>
        <taxon>Amphipoda</taxon>
        <taxon>Amphilochidea</taxon>
        <taxon>Lysianassida</taxon>
        <taxon>Lysianassidira</taxon>
        <taxon>Lysianassoidea</taxon>
        <taxon>Lysianassidae</taxon>
        <taxon>Hirondellea</taxon>
    </lineage>
</organism>